<feature type="transmembrane region" description="Helical" evidence="1">
    <location>
        <begin position="26"/>
        <end position="48"/>
    </location>
</feature>
<accession>A0A8J2U0X2</accession>
<dbReference type="EMBL" id="BMFY01000017">
    <property type="protein sequence ID" value="GGA25947.1"/>
    <property type="molecule type" value="Genomic_DNA"/>
</dbReference>
<evidence type="ECO:0000313" key="2">
    <source>
        <dbReference type="EMBL" id="GGA25947.1"/>
    </source>
</evidence>
<evidence type="ECO:0000256" key="1">
    <source>
        <dbReference type="SAM" id="Phobius"/>
    </source>
</evidence>
<keyword evidence="3" id="KW-1185">Reference proteome</keyword>
<proteinExistence type="predicted"/>
<keyword evidence="1" id="KW-0472">Membrane</keyword>
<dbReference type="Proteomes" id="UP000616114">
    <property type="component" value="Unassembled WGS sequence"/>
</dbReference>
<feature type="transmembrane region" description="Helical" evidence="1">
    <location>
        <begin position="54"/>
        <end position="78"/>
    </location>
</feature>
<gene>
    <name evidence="2" type="ORF">GCM10011333_31140</name>
</gene>
<sequence length="95" mass="9872">MSTTPDGRDSGASPRPAGGDVTYKHAFAFGAVAALAVLILTIIFLRAWQSIDAVIASGLMTAGAFVGVTGVTALLVWFDRRKPGGDQPPDFPVLK</sequence>
<evidence type="ECO:0000313" key="3">
    <source>
        <dbReference type="Proteomes" id="UP000616114"/>
    </source>
</evidence>
<dbReference type="RefSeq" id="WP_188551825.1">
    <property type="nucleotide sequence ID" value="NZ_BMFY01000017.1"/>
</dbReference>
<keyword evidence="1" id="KW-0812">Transmembrane</keyword>
<dbReference type="AlphaFoldDB" id="A0A8J2U0X2"/>
<keyword evidence="1" id="KW-1133">Transmembrane helix</keyword>
<reference evidence="2" key="2">
    <citation type="submission" date="2020-09" db="EMBL/GenBank/DDBJ databases">
        <authorList>
            <person name="Sun Q."/>
            <person name="Zhou Y."/>
        </authorList>
    </citation>
    <scope>NUCLEOTIDE SEQUENCE</scope>
    <source>
        <strain evidence="2">CGMCC 1.12785</strain>
    </source>
</reference>
<reference evidence="2" key="1">
    <citation type="journal article" date="2014" name="Int. J. Syst. Evol. Microbiol.">
        <title>Complete genome sequence of Corynebacterium casei LMG S-19264T (=DSM 44701T), isolated from a smear-ripened cheese.</title>
        <authorList>
            <consortium name="US DOE Joint Genome Institute (JGI-PGF)"/>
            <person name="Walter F."/>
            <person name="Albersmeier A."/>
            <person name="Kalinowski J."/>
            <person name="Ruckert C."/>
        </authorList>
    </citation>
    <scope>NUCLEOTIDE SEQUENCE</scope>
    <source>
        <strain evidence="2">CGMCC 1.12785</strain>
    </source>
</reference>
<comment type="caution">
    <text evidence="2">The sequence shown here is derived from an EMBL/GenBank/DDBJ whole genome shotgun (WGS) entry which is preliminary data.</text>
</comment>
<protein>
    <submittedName>
        <fullName evidence="2">Uncharacterized protein</fullName>
    </submittedName>
</protein>
<name>A0A8J2U0X2_9MICO</name>
<organism evidence="2 3">
    <name type="scientific">Sediminivirga luteola</name>
    <dbReference type="NCBI Taxonomy" id="1774748"/>
    <lineage>
        <taxon>Bacteria</taxon>
        <taxon>Bacillati</taxon>
        <taxon>Actinomycetota</taxon>
        <taxon>Actinomycetes</taxon>
        <taxon>Micrococcales</taxon>
        <taxon>Brevibacteriaceae</taxon>
        <taxon>Sediminivirga</taxon>
    </lineage>
</organism>